<evidence type="ECO:0000313" key="3">
    <source>
        <dbReference type="WBParaSite" id="Pan_g15074.t1"/>
    </source>
</evidence>
<dbReference type="Proteomes" id="UP000492821">
    <property type="component" value="Unassembled WGS sequence"/>
</dbReference>
<protein>
    <submittedName>
        <fullName evidence="3">Transposase</fullName>
    </submittedName>
</protein>
<organism evidence="2 3">
    <name type="scientific">Panagrellus redivivus</name>
    <name type="common">Microworm</name>
    <dbReference type="NCBI Taxonomy" id="6233"/>
    <lineage>
        <taxon>Eukaryota</taxon>
        <taxon>Metazoa</taxon>
        <taxon>Ecdysozoa</taxon>
        <taxon>Nematoda</taxon>
        <taxon>Chromadorea</taxon>
        <taxon>Rhabditida</taxon>
        <taxon>Tylenchina</taxon>
        <taxon>Panagrolaimomorpha</taxon>
        <taxon>Panagrolaimoidea</taxon>
        <taxon>Panagrolaimidae</taxon>
        <taxon>Panagrellus</taxon>
    </lineage>
</organism>
<dbReference type="WBParaSite" id="Pan_g15074.t1">
    <property type="protein sequence ID" value="Pan_g15074.t1"/>
    <property type="gene ID" value="Pan_g15074"/>
</dbReference>
<accession>A0A7E4V0F9</accession>
<name>A0A7E4V0F9_PANRE</name>
<feature type="region of interest" description="Disordered" evidence="1">
    <location>
        <begin position="79"/>
        <end position="100"/>
    </location>
</feature>
<reference evidence="3" key="2">
    <citation type="submission" date="2020-10" db="UniProtKB">
        <authorList>
            <consortium name="WormBaseParasite"/>
        </authorList>
    </citation>
    <scope>IDENTIFICATION</scope>
</reference>
<proteinExistence type="predicted"/>
<keyword evidence="2" id="KW-1185">Reference proteome</keyword>
<evidence type="ECO:0000313" key="2">
    <source>
        <dbReference type="Proteomes" id="UP000492821"/>
    </source>
</evidence>
<dbReference type="AlphaFoldDB" id="A0A7E4V0F9"/>
<evidence type="ECO:0000256" key="1">
    <source>
        <dbReference type="SAM" id="MobiDB-lite"/>
    </source>
</evidence>
<reference evidence="2" key="1">
    <citation type="journal article" date="2013" name="Genetics">
        <title>The draft genome and transcriptome of Panagrellus redivivus are shaped by the harsh demands of a free-living lifestyle.</title>
        <authorList>
            <person name="Srinivasan J."/>
            <person name="Dillman A.R."/>
            <person name="Macchietto M.G."/>
            <person name="Heikkinen L."/>
            <person name="Lakso M."/>
            <person name="Fracchia K.M."/>
            <person name="Antoshechkin I."/>
            <person name="Mortazavi A."/>
            <person name="Wong G."/>
            <person name="Sternberg P.W."/>
        </authorList>
    </citation>
    <scope>NUCLEOTIDE SEQUENCE [LARGE SCALE GENOMIC DNA]</scope>
    <source>
        <strain evidence="2">MT8872</strain>
    </source>
</reference>
<sequence>MGSARIGQGGRKVTFFSGYNGLGKVDFGGGDYPMAVKRPKSEPARLQHLSWLMAVVMGLTKCFKAFHLHLMTEDYAPLSPVSTTSKHRNQQTPPPHLCKV</sequence>